<keyword evidence="2" id="KW-0732">Signal</keyword>
<comment type="caution">
    <text evidence="3">The sequence shown here is derived from an EMBL/GenBank/DDBJ whole genome shotgun (WGS) entry which is preliminary data.</text>
</comment>
<accession>A0ABS1TBZ8</accession>
<name>A0ABS1TBZ8_9CLOT</name>
<dbReference type="Proteomes" id="UP000632377">
    <property type="component" value="Unassembled WGS sequence"/>
</dbReference>
<dbReference type="EMBL" id="JAESWC010000009">
    <property type="protein sequence ID" value="MBL4936875.1"/>
    <property type="molecule type" value="Genomic_DNA"/>
</dbReference>
<sequence>MKKIISFILCAFIILILSSCRSNPKPYKEEPAPAKNIEYKEINPGSAQSVPETPPAETPKPEPAEPSTPAPAPKKTEKKPAPKPLESYSLGSYSTVLLNKDKDRTYNIKLGAKKINGYKLNPGDTFSFNDVVGKRNAETGFRTAAIIVNGEYEEGFGGGVCQLSTTIFNAADKAGLQILERHDHSKTVGYVPKGRDAAVNYGSLDLKFKNTKKYPVEIRTSVDDKRVYISIWKTS</sequence>
<evidence type="ECO:0000256" key="1">
    <source>
        <dbReference type="SAM" id="MobiDB-lite"/>
    </source>
</evidence>
<keyword evidence="4" id="KW-1185">Reference proteome</keyword>
<protein>
    <submittedName>
        <fullName evidence="3">VanW family protein</fullName>
    </submittedName>
</protein>
<organism evidence="3 4">
    <name type="scientific">Clostridium rhizosphaerae</name>
    <dbReference type="NCBI Taxonomy" id="2803861"/>
    <lineage>
        <taxon>Bacteria</taxon>
        <taxon>Bacillati</taxon>
        <taxon>Bacillota</taxon>
        <taxon>Clostridia</taxon>
        <taxon>Eubacteriales</taxon>
        <taxon>Clostridiaceae</taxon>
        <taxon>Clostridium</taxon>
    </lineage>
</organism>
<dbReference type="Pfam" id="PF04294">
    <property type="entry name" value="VanW"/>
    <property type="match status" value="1"/>
</dbReference>
<feature type="chain" id="PRO_5046896640" evidence="2">
    <location>
        <begin position="25"/>
        <end position="235"/>
    </location>
</feature>
<feature type="signal peptide" evidence="2">
    <location>
        <begin position="1"/>
        <end position="24"/>
    </location>
</feature>
<evidence type="ECO:0000313" key="4">
    <source>
        <dbReference type="Proteomes" id="UP000632377"/>
    </source>
</evidence>
<reference evidence="3 4" key="1">
    <citation type="submission" date="2021-01" db="EMBL/GenBank/DDBJ databases">
        <title>Genome public.</title>
        <authorList>
            <person name="Liu C."/>
            <person name="Sun Q."/>
        </authorList>
    </citation>
    <scope>NUCLEOTIDE SEQUENCE [LARGE SCALE GENOMIC DNA]</scope>
    <source>
        <strain evidence="3 4">YIM B02515</strain>
    </source>
</reference>
<dbReference type="PANTHER" id="PTHR35788:SF1">
    <property type="entry name" value="EXPORTED PROTEIN"/>
    <property type="match status" value="1"/>
</dbReference>
<evidence type="ECO:0000256" key="2">
    <source>
        <dbReference type="SAM" id="SignalP"/>
    </source>
</evidence>
<dbReference type="InterPro" id="IPR052913">
    <property type="entry name" value="Glycopeptide_resist_protein"/>
</dbReference>
<proteinExistence type="predicted"/>
<dbReference type="PROSITE" id="PS51257">
    <property type="entry name" value="PROKAR_LIPOPROTEIN"/>
    <property type="match status" value="1"/>
</dbReference>
<feature type="compositionally biased region" description="Basic and acidic residues" evidence="1">
    <location>
        <begin position="26"/>
        <end position="41"/>
    </location>
</feature>
<evidence type="ECO:0000313" key="3">
    <source>
        <dbReference type="EMBL" id="MBL4936875.1"/>
    </source>
</evidence>
<dbReference type="RefSeq" id="WP_202749635.1">
    <property type="nucleotide sequence ID" value="NZ_JAESWC010000009.1"/>
</dbReference>
<gene>
    <name evidence="3" type="ORF">JK636_14035</name>
</gene>
<dbReference type="PANTHER" id="PTHR35788">
    <property type="entry name" value="EXPORTED PROTEIN-RELATED"/>
    <property type="match status" value="1"/>
</dbReference>
<dbReference type="InterPro" id="IPR007391">
    <property type="entry name" value="Vancomycin_resist_VanW"/>
</dbReference>
<feature type="region of interest" description="Disordered" evidence="1">
    <location>
        <begin position="25"/>
        <end position="87"/>
    </location>
</feature>